<keyword evidence="2" id="KW-0472">Membrane</keyword>
<feature type="region of interest" description="Disordered" evidence="1">
    <location>
        <begin position="66"/>
        <end position="87"/>
    </location>
</feature>
<keyword evidence="2" id="KW-0812">Transmembrane</keyword>
<protein>
    <submittedName>
        <fullName evidence="3">Uncharacterized protein</fullName>
    </submittedName>
</protein>
<evidence type="ECO:0000313" key="3">
    <source>
        <dbReference type="EMBL" id="OLO81744.1"/>
    </source>
</evidence>
<reference evidence="3 4" key="1">
    <citation type="submission" date="2016-12" db="EMBL/GenBank/DDBJ databases">
        <title>Genomic comparison of strains in the 'Actinomyces naeslundii' group.</title>
        <authorList>
            <person name="Mughal S.R."/>
            <person name="Do T."/>
            <person name="Gilbert S.C."/>
            <person name="Witherden E.A."/>
            <person name="Didelot X."/>
            <person name="Beighton D."/>
        </authorList>
    </citation>
    <scope>NUCLEOTIDE SEQUENCE [LARGE SCALE GENOMIC DNA]</scope>
    <source>
        <strain evidence="3 4">WE6B-3</strain>
    </source>
</reference>
<dbReference type="EMBL" id="MSKX01000028">
    <property type="protein sequence ID" value="OLO81744.1"/>
    <property type="molecule type" value="Genomic_DNA"/>
</dbReference>
<gene>
    <name evidence="3" type="ORF">BKH13_10280</name>
</gene>
<evidence type="ECO:0000256" key="2">
    <source>
        <dbReference type="SAM" id="Phobius"/>
    </source>
</evidence>
<sequence length="87" mass="9267">MKTLLSDLVTDIRMLFRVPVSAFFTVVFPSLMLIIMMASYGNPDIGSGIRLSDKYVLIASGMGLAPSLSSPSPRGSALAWRAPTSCA</sequence>
<evidence type="ECO:0000256" key="1">
    <source>
        <dbReference type="SAM" id="MobiDB-lite"/>
    </source>
</evidence>
<keyword evidence="4" id="KW-1185">Reference proteome</keyword>
<name>A0ABX3EX82_ACTNA</name>
<organism evidence="3 4">
    <name type="scientific">Actinomyces naeslundii</name>
    <dbReference type="NCBI Taxonomy" id="1655"/>
    <lineage>
        <taxon>Bacteria</taxon>
        <taxon>Bacillati</taxon>
        <taxon>Actinomycetota</taxon>
        <taxon>Actinomycetes</taxon>
        <taxon>Actinomycetales</taxon>
        <taxon>Actinomycetaceae</taxon>
        <taxon>Actinomyces</taxon>
    </lineage>
</organism>
<keyword evidence="2" id="KW-1133">Transmembrane helix</keyword>
<proteinExistence type="predicted"/>
<dbReference type="Proteomes" id="UP000186781">
    <property type="component" value="Unassembled WGS sequence"/>
</dbReference>
<accession>A0ABX3EX82</accession>
<feature type="transmembrane region" description="Helical" evidence="2">
    <location>
        <begin position="20"/>
        <end position="40"/>
    </location>
</feature>
<comment type="caution">
    <text evidence="3">The sequence shown here is derived from an EMBL/GenBank/DDBJ whole genome shotgun (WGS) entry which is preliminary data.</text>
</comment>
<dbReference type="RefSeq" id="WP_075410253.1">
    <property type="nucleotide sequence ID" value="NZ_MSKX01000028.1"/>
</dbReference>
<evidence type="ECO:0000313" key="4">
    <source>
        <dbReference type="Proteomes" id="UP000186781"/>
    </source>
</evidence>